<accession>A0A0C9Z275</accession>
<reference evidence="1 2" key="1">
    <citation type="submission" date="2014-04" db="EMBL/GenBank/DDBJ databases">
        <authorList>
            <consortium name="DOE Joint Genome Institute"/>
            <person name="Kuo A."/>
            <person name="Kohler A."/>
            <person name="Costa M.D."/>
            <person name="Nagy L.G."/>
            <person name="Floudas D."/>
            <person name="Copeland A."/>
            <person name="Barry K.W."/>
            <person name="Cichocki N."/>
            <person name="Veneault-Fourrey C."/>
            <person name="LaButti K."/>
            <person name="Lindquist E.A."/>
            <person name="Lipzen A."/>
            <person name="Lundell T."/>
            <person name="Morin E."/>
            <person name="Murat C."/>
            <person name="Sun H."/>
            <person name="Tunlid A."/>
            <person name="Henrissat B."/>
            <person name="Grigoriev I.V."/>
            <person name="Hibbett D.S."/>
            <person name="Martin F."/>
            <person name="Nordberg H.P."/>
            <person name="Cantor M.N."/>
            <person name="Hua S.X."/>
        </authorList>
    </citation>
    <scope>NUCLEOTIDE SEQUENCE [LARGE SCALE GENOMIC DNA]</scope>
    <source>
        <strain evidence="1 2">441</strain>
    </source>
</reference>
<gene>
    <name evidence="1" type="ORF">PISMIDRAFT_688220</name>
</gene>
<evidence type="ECO:0000313" key="2">
    <source>
        <dbReference type="Proteomes" id="UP000054018"/>
    </source>
</evidence>
<proteinExistence type="predicted"/>
<keyword evidence="2" id="KW-1185">Reference proteome</keyword>
<sequence length="110" mass="12283">MTSDFTNNANATNHRSHSEFRLQLGTATTNSQVNALYTQRLPRTSPPRHKSLTEAWRAAKEITRISPSRCRLVGKSNRHSKASMILQECKVLLASHKALAFSQEHPAPSC</sequence>
<reference evidence="2" key="2">
    <citation type="submission" date="2015-01" db="EMBL/GenBank/DDBJ databases">
        <title>Evolutionary Origins and Diversification of the Mycorrhizal Mutualists.</title>
        <authorList>
            <consortium name="DOE Joint Genome Institute"/>
            <consortium name="Mycorrhizal Genomics Consortium"/>
            <person name="Kohler A."/>
            <person name="Kuo A."/>
            <person name="Nagy L.G."/>
            <person name="Floudas D."/>
            <person name="Copeland A."/>
            <person name="Barry K.W."/>
            <person name="Cichocki N."/>
            <person name="Veneault-Fourrey C."/>
            <person name="LaButti K."/>
            <person name="Lindquist E.A."/>
            <person name="Lipzen A."/>
            <person name="Lundell T."/>
            <person name="Morin E."/>
            <person name="Murat C."/>
            <person name="Riley R."/>
            <person name="Ohm R."/>
            <person name="Sun H."/>
            <person name="Tunlid A."/>
            <person name="Henrissat B."/>
            <person name="Grigoriev I.V."/>
            <person name="Hibbett D.S."/>
            <person name="Martin F."/>
        </authorList>
    </citation>
    <scope>NUCLEOTIDE SEQUENCE [LARGE SCALE GENOMIC DNA]</scope>
    <source>
        <strain evidence="2">441</strain>
    </source>
</reference>
<evidence type="ECO:0000313" key="1">
    <source>
        <dbReference type="EMBL" id="KIK14118.1"/>
    </source>
</evidence>
<name>A0A0C9Z275_9AGAM</name>
<dbReference type="EMBL" id="KN833954">
    <property type="protein sequence ID" value="KIK14118.1"/>
    <property type="molecule type" value="Genomic_DNA"/>
</dbReference>
<protein>
    <submittedName>
        <fullName evidence="1">Uncharacterized protein</fullName>
    </submittedName>
</protein>
<dbReference type="Proteomes" id="UP000054018">
    <property type="component" value="Unassembled WGS sequence"/>
</dbReference>
<dbReference type="AlphaFoldDB" id="A0A0C9Z275"/>
<organism evidence="1 2">
    <name type="scientific">Pisolithus microcarpus 441</name>
    <dbReference type="NCBI Taxonomy" id="765257"/>
    <lineage>
        <taxon>Eukaryota</taxon>
        <taxon>Fungi</taxon>
        <taxon>Dikarya</taxon>
        <taxon>Basidiomycota</taxon>
        <taxon>Agaricomycotina</taxon>
        <taxon>Agaricomycetes</taxon>
        <taxon>Agaricomycetidae</taxon>
        <taxon>Boletales</taxon>
        <taxon>Sclerodermatineae</taxon>
        <taxon>Pisolithaceae</taxon>
        <taxon>Pisolithus</taxon>
    </lineage>
</organism>
<dbReference type="HOGENOM" id="CLU_2172043_0_0_1"/>